<dbReference type="NCBIfam" id="NF006179">
    <property type="entry name" value="PRK08312.1"/>
    <property type="match status" value="1"/>
</dbReference>
<dbReference type="InterPro" id="IPR046667">
    <property type="entry name" value="DUF6537"/>
</dbReference>
<dbReference type="Pfam" id="PF01558">
    <property type="entry name" value="POR"/>
    <property type="match status" value="1"/>
</dbReference>
<evidence type="ECO:0000259" key="3">
    <source>
        <dbReference type="Pfam" id="PF20169"/>
    </source>
</evidence>
<dbReference type="AlphaFoldDB" id="A0A1Y5U104"/>
<proteinExistence type="predicted"/>
<dbReference type="GO" id="GO:0016903">
    <property type="term" value="F:oxidoreductase activity, acting on the aldehyde or oxo group of donors"/>
    <property type="evidence" value="ECO:0007669"/>
    <property type="project" value="InterPro"/>
</dbReference>
<dbReference type="OrthoDB" id="1490270at2"/>
<evidence type="ECO:0000313" key="4">
    <source>
        <dbReference type="EMBL" id="SLN76359.1"/>
    </source>
</evidence>
<dbReference type="InterPro" id="IPR052198">
    <property type="entry name" value="IorB_Oxidoreductase"/>
</dbReference>
<protein>
    <submittedName>
        <fullName evidence="4">Putative indolepyruvate oxidoreductase subunit B</fullName>
    </submittedName>
</protein>
<keyword evidence="1" id="KW-0560">Oxidoreductase</keyword>
<dbReference type="InterPro" id="IPR019752">
    <property type="entry name" value="Pyrv/ketoisovalerate_OxRed_cat"/>
</dbReference>
<evidence type="ECO:0000256" key="1">
    <source>
        <dbReference type="ARBA" id="ARBA00023002"/>
    </source>
</evidence>
<name>A0A1Y5U104_9PROT</name>
<dbReference type="SUPFAM" id="SSF53323">
    <property type="entry name" value="Pyruvate-ferredoxin oxidoreductase, PFOR, domain III"/>
    <property type="match status" value="1"/>
</dbReference>
<dbReference type="PANTHER" id="PTHR43854">
    <property type="entry name" value="INDOLEPYRUVATE OXIDOREDUCTASE SUBUNIT IORB"/>
    <property type="match status" value="1"/>
</dbReference>
<evidence type="ECO:0000259" key="2">
    <source>
        <dbReference type="Pfam" id="PF01558"/>
    </source>
</evidence>
<dbReference type="Pfam" id="PF20169">
    <property type="entry name" value="DUF6537"/>
    <property type="match status" value="1"/>
</dbReference>
<keyword evidence="4" id="KW-0670">Pyruvate</keyword>
<organism evidence="4 5">
    <name type="scientific">Oceanibacterium hippocampi</name>
    <dbReference type="NCBI Taxonomy" id="745714"/>
    <lineage>
        <taxon>Bacteria</taxon>
        <taxon>Pseudomonadati</taxon>
        <taxon>Pseudomonadota</taxon>
        <taxon>Alphaproteobacteria</taxon>
        <taxon>Sneathiellales</taxon>
        <taxon>Sneathiellaceae</taxon>
        <taxon>Oceanibacterium</taxon>
    </lineage>
</organism>
<sequence length="511" mass="54407">MTRPVAILIAALGGEGGGVLTDWLVEAATAEGLPVQKTSIPGVAQRTGATTYYVEIYPDRDAPLDDGAPVLGLYPSPGGIDLMVASELVEAGRAMEMGFVTPDRTTLVASSHRIYAIGEKTALGDGLIDHSRIVRAAGTLAKRPILSDFAALAREQGTVINAVILGAIAEADILPVGAERLEAAIRAGGVAVEASLRGFNAGRASVRGEGPKATAAPARPRALSASGLEAQLQAEFPAACHAILGEGLRRVIDFQDPAYGALYLDRMQRILAQEQTLGTAGGEFPLTRETGRYLALWMAYQDVIRVADQKSRPDRLTAVRAEVGAKADEPVRISEFLKPGIEEIVSVLPAGLGRTVRRWAARSERARQLHFTMRLRTDSISGYLRLRLLAGLRGWRRRSLRFEEEQAGIGRWLELIERAGRIGPDFAMQVAELARLIKGYGDTHERGRANFELLIGGIVEPALTGQGPTDPARALADGIAAALADDKGTALHQALETTGEASGDGSRRNVA</sequence>
<reference evidence="4 5" key="1">
    <citation type="submission" date="2017-03" db="EMBL/GenBank/DDBJ databases">
        <authorList>
            <person name="Afonso C.L."/>
            <person name="Miller P.J."/>
            <person name="Scott M.A."/>
            <person name="Spackman E."/>
            <person name="Goraichik I."/>
            <person name="Dimitrov K.M."/>
            <person name="Suarez D.L."/>
            <person name="Swayne D.E."/>
        </authorList>
    </citation>
    <scope>NUCLEOTIDE SEQUENCE [LARGE SCALE GENOMIC DNA]</scope>
    <source>
        <strain evidence="4 5">CECT 7691</strain>
    </source>
</reference>
<accession>A0A1Y5U104</accession>
<dbReference type="RefSeq" id="WP_085885425.1">
    <property type="nucleotide sequence ID" value="NZ_FWFR01000004.1"/>
</dbReference>
<dbReference type="Gene3D" id="3.40.920.10">
    <property type="entry name" value="Pyruvate-ferredoxin oxidoreductase, PFOR, domain III"/>
    <property type="match status" value="1"/>
</dbReference>
<dbReference type="Proteomes" id="UP000193200">
    <property type="component" value="Unassembled WGS sequence"/>
</dbReference>
<keyword evidence="5" id="KW-1185">Reference proteome</keyword>
<feature type="domain" description="DUF6537" evidence="3">
    <location>
        <begin position="242"/>
        <end position="453"/>
    </location>
</feature>
<feature type="domain" description="Pyruvate/ketoisovalerate oxidoreductase catalytic" evidence="2">
    <location>
        <begin position="13"/>
        <end position="203"/>
    </location>
</feature>
<evidence type="ECO:0000313" key="5">
    <source>
        <dbReference type="Proteomes" id="UP000193200"/>
    </source>
</evidence>
<dbReference type="InterPro" id="IPR002869">
    <property type="entry name" value="Pyrv_flavodox_OxRed_cen"/>
</dbReference>
<gene>
    <name evidence="4" type="ORF">OCH7691_04110</name>
</gene>
<dbReference type="InParanoid" id="A0A1Y5U104"/>
<dbReference type="EMBL" id="FWFR01000004">
    <property type="protein sequence ID" value="SLN76359.1"/>
    <property type="molecule type" value="Genomic_DNA"/>
</dbReference>
<dbReference type="PANTHER" id="PTHR43854:SF1">
    <property type="entry name" value="INDOLEPYRUVATE OXIDOREDUCTASE SUBUNIT IORB"/>
    <property type="match status" value="1"/>
</dbReference>